<accession>A0A195BDT7</accession>
<evidence type="ECO:0000256" key="2">
    <source>
        <dbReference type="ARBA" id="ARBA00022490"/>
    </source>
</evidence>
<dbReference type="Gene3D" id="3.30.70.330">
    <property type="match status" value="1"/>
</dbReference>
<dbReference type="GO" id="GO:0005737">
    <property type="term" value="C:cytoplasm"/>
    <property type="evidence" value="ECO:0007669"/>
    <property type="project" value="UniProtKB-SubCell"/>
</dbReference>
<evidence type="ECO:0000256" key="1">
    <source>
        <dbReference type="ARBA" id="ARBA00004496"/>
    </source>
</evidence>
<dbReference type="PANTHER" id="PTHR48032:SF18">
    <property type="entry name" value="RRM DOMAIN-CONTAINING PROTEIN"/>
    <property type="match status" value="1"/>
</dbReference>
<evidence type="ECO:0000256" key="4">
    <source>
        <dbReference type="ARBA" id="ARBA00022884"/>
    </source>
</evidence>
<keyword evidence="4" id="KW-0694">RNA-binding</keyword>
<evidence type="ECO:0000256" key="3">
    <source>
        <dbReference type="ARBA" id="ARBA00022737"/>
    </source>
</evidence>
<dbReference type="InterPro" id="IPR012677">
    <property type="entry name" value="Nucleotide-bd_a/b_plait_sf"/>
</dbReference>
<dbReference type="AlphaFoldDB" id="A0A195BDT7"/>
<dbReference type="Pfam" id="PF00076">
    <property type="entry name" value="RRM_1"/>
    <property type="match status" value="1"/>
</dbReference>
<comment type="subcellular location">
    <subcellularLocation>
        <location evidence="1">Cytoplasm</location>
    </subcellularLocation>
</comment>
<dbReference type="GO" id="GO:0006417">
    <property type="term" value="P:regulation of translation"/>
    <property type="evidence" value="ECO:0007669"/>
    <property type="project" value="TreeGrafter"/>
</dbReference>
<sequence length="177" mass="19814">LHDSGFGFAVNNFKRPSVACPNIAYFFALLLIHNTHIQYESAINKRLVIFLPILTLTFNAVSSAVNNAPVSIIYDFSVANQTGMEYERLKARTSLVEEFTWKCHSTSRHKSSMVTRTKKIFVGGLSAPTTLEDVKNYFEQFGPLVTLSMYRTSSPFPLVSQNRAALSTTVIHGIYIV</sequence>
<keyword evidence="7" id="KW-1185">Reference proteome</keyword>
<feature type="non-terminal residue" evidence="6">
    <location>
        <position position="1"/>
    </location>
</feature>
<keyword evidence="2" id="KW-0963">Cytoplasm</keyword>
<dbReference type="Proteomes" id="UP000078540">
    <property type="component" value="Unassembled WGS sequence"/>
</dbReference>
<dbReference type="InterPro" id="IPR035979">
    <property type="entry name" value="RBD_domain_sf"/>
</dbReference>
<dbReference type="EMBL" id="KQ976513">
    <property type="protein sequence ID" value="KYM82345.1"/>
    <property type="molecule type" value="Genomic_DNA"/>
</dbReference>
<organism evidence="6 7">
    <name type="scientific">Atta colombica</name>
    <dbReference type="NCBI Taxonomy" id="520822"/>
    <lineage>
        <taxon>Eukaryota</taxon>
        <taxon>Metazoa</taxon>
        <taxon>Ecdysozoa</taxon>
        <taxon>Arthropoda</taxon>
        <taxon>Hexapoda</taxon>
        <taxon>Insecta</taxon>
        <taxon>Pterygota</taxon>
        <taxon>Neoptera</taxon>
        <taxon>Endopterygota</taxon>
        <taxon>Hymenoptera</taxon>
        <taxon>Apocrita</taxon>
        <taxon>Aculeata</taxon>
        <taxon>Formicoidea</taxon>
        <taxon>Formicidae</taxon>
        <taxon>Myrmicinae</taxon>
        <taxon>Atta</taxon>
    </lineage>
</organism>
<protein>
    <submittedName>
        <fullName evidence="6">RNA-binding protein Musashi like protein Rbp6</fullName>
    </submittedName>
</protein>
<dbReference type="STRING" id="520822.A0A195BDT7"/>
<evidence type="ECO:0000313" key="7">
    <source>
        <dbReference type="Proteomes" id="UP000078540"/>
    </source>
</evidence>
<dbReference type="GO" id="GO:0003729">
    <property type="term" value="F:mRNA binding"/>
    <property type="evidence" value="ECO:0007669"/>
    <property type="project" value="TreeGrafter"/>
</dbReference>
<keyword evidence="3" id="KW-0677">Repeat</keyword>
<reference evidence="6 7" key="1">
    <citation type="submission" date="2015-09" db="EMBL/GenBank/DDBJ databases">
        <title>Atta colombica WGS genome.</title>
        <authorList>
            <person name="Nygaard S."/>
            <person name="Hu H."/>
            <person name="Boomsma J."/>
            <person name="Zhang G."/>
        </authorList>
    </citation>
    <scope>NUCLEOTIDE SEQUENCE [LARGE SCALE GENOMIC DNA]</scope>
    <source>
        <strain evidence="6">Treedump-2</strain>
        <tissue evidence="6">Whole body</tissue>
    </source>
</reference>
<evidence type="ECO:0000313" key="6">
    <source>
        <dbReference type="EMBL" id="KYM82345.1"/>
    </source>
</evidence>
<dbReference type="InterPro" id="IPR000504">
    <property type="entry name" value="RRM_dom"/>
</dbReference>
<gene>
    <name evidence="6" type="ORF">ALC53_07133</name>
</gene>
<name>A0A195BDT7_9HYME</name>
<proteinExistence type="predicted"/>
<evidence type="ECO:0000259" key="5">
    <source>
        <dbReference type="Pfam" id="PF00076"/>
    </source>
</evidence>
<dbReference type="PANTHER" id="PTHR48032">
    <property type="entry name" value="RNA-BINDING PROTEIN MUSASHI HOMOLOG RBP6"/>
    <property type="match status" value="1"/>
</dbReference>
<feature type="domain" description="RRM" evidence="5">
    <location>
        <begin position="120"/>
        <end position="152"/>
    </location>
</feature>
<dbReference type="SUPFAM" id="SSF54928">
    <property type="entry name" value="RNA-binding domain, RBD"/>
    <property type="match status" value="1"/>
</dbReference>